<sequence length="109" mass="12455">MTISQTAESKMTDKLEELIRIKNKHYDTWGDFKDHVSAITQPPIGVHGEREVGRYASIATETTFGLSFTISEIDEAQRHEQNKRKPPRVAKVKAERSARTAANRDFRAR</sequence>
<feature type="compositionally biased region" description="Basic and acidic residues" evidence="1">
    <location>
        <begin position="92"/>
        <end position="109"/>
    </location>
</feature>
<comment type="caution">
    <text evidence="2">The sequence shown here is derived from an EMBL/GenBank/DDBJ whole genome shotgun (WGS) entry which is preliminary data.</text>
</comment>
<dbReference type="EMBL" id="BDQB01000224">
    <property type="protein sequence ID" value="GBH22345.1"/>
    <property type="molecule type" value="Genomic_RNA"/>
</dbReference>
<evidence type="ECO:0000313" key="2">
    <source>
        <dbReference type="EMBL" id="GBH22345.1"/>
    </source>
</evidence>
<accession>A0A2V0RJ37</accession>
<dbReference type="AlphaFoldDB" id="A0A2V0RJ37"/>
<feature type="region of interest" description="Disordered" evidence="1">
    <location>
        <begin position="75"/>
        <end position="109"/>
    </location>
</feature>
<organism evidence="2">
    <name type="scientific">viral metagenome</name>
    <dbReference type="NCBI Taxonomy" id="1070528"/>
    <lineage>
        <taxon>unclassified sequences</taxon>
        <taxon>metagenomes</taxon>
        <taxon>organismal metagenomes</taxon>
    </lineage>
</organism>
<reference evidence="2" key="1">
    <citation type="submission" date="2017-04" db="EMBL/GenBank/DDBJ databases">
        <title>Unveiling RNA virosphere associated with marine microorganisms.</title>
        <authorList>
            <person name="Urayama S."/>
            <person name="Takaki Y."/>
            <person name="Nishi S."/>
            <person name="Yoshida Y."/>
            <person name="Deguchi S."/>
            <person name="Takai K."/>
            <person name="Nunoura T."/>
        </authorList>
    </citation>
    <scope>NUCLEOTIDE SEQUENCE</scope>
</reference>
<evidence type="ECO:0000256" key="1">
    <source>
        <dbReference type="SAM" id="MobiDB-lite"/>
    </source>
</evidence>
<dbReference type="EMBL" id="BDQC01000144">
    <property type="protein sequence ID" value="GBH22543.1"/>
    <property type="molecule type" value="Genomic_RNA"/>
</dbReference>
<protein>
    <submittedName>
        <fullName evidence="2">Uncharacterized protein</fullName>
    </submittedName>
</protein>
<name>A0A2V0RJ37_9ZZZZ</name>
<proteinExistence type="predicted"/>
<feature type="compositionally biased region" description="Basic residues" evidence="1">
    <location>
        <begin position="81"/>
        <end position="91"/>
    </location>
</feature>